<protein>
    <submittedName>
        <fullName evidence="1">DUF1963 domain-containing protein</fullName>
    </submittedName>
</protein>
<dbReference type="EMBL" id="JAHLFE010000163">
    <property type="protein sequence ID" value="MBU3844777.1"/>
    <property type="molecule type" value="Genomic_DNA"/>
</dbReference>
<sequence length="273" mass="30763">MSQNLLASLHKKGLNLKVYTPEYVAKHPDLQGLLSARSHVGGTPLLPPGFAWPQALWQEDGAKDESNVPLIFSAQIDLSDIQGYACAAQLPDHGLLSFFSCGDNYNYVDPNSCKVLYFEDVSSLVPTPMPETKAQLKLIPECRFQVFSELTFMSIGEIEDEVNPIVTSDGHTLTEAERTQLIDNYEDYLEQLIDEGKYAEEDFLEFLGYGYYIQNCPLQPGSVHLFTLNSAYDSEKIEWIYTIGDAGSIYFMIDSEDLKKHDFSKVFCESQCF</sequence>
<accession>A0A948THC2</accession>
<evidence type="ECO:0000313" key="2">
    <source>
        <dbReference type="Proteomes" id="UP000733611"/>
    </source>
</evidence>
<dbReference type="Pfam" id="PF09234">
    <property type="entry name" value="DUF1963"/>
    <property type="match status" value="1"/>
</dbReference>
<dbReference type="Gene3D" id="2.30.320.10">
    <property type="entry name" value="YwqG-like"/>
    <property type="match status" value="1"/>
</dbReference>
<evidence type="ECO:0000313" key="1">
    <source>
        <dbReference type="EMBL" id="MBU3844777.1"/>
    </source>
</evidence>
<organism evidence="1 2">
    <name type="scientific">Candidatus Anaerobiospirillum pullicola</name>
    <dbReference type="NCBI Taxonomy" id="2838451"/>
    <lineage>
        <taxon>Bacteria</taxon>
        <taxon>Pseudomonadati</taxon>
        <taxon>Pseudomonadota</taxon>
        <taxon>Gammaproteobacteria</taxon>
        <taxon>Aeromonadales</taxon>
        <taxon>Succinivibrionaceae</taxon>
        <taxon>Anaerobiospirillum</taxon>
    </lineage>
</organism>
<comment type="caution">
    <text evidence="1">The sequence shown here is derived from an EMBL/GenBank/DDBJ whole genome shotgun (WGS) entry which is preliminary data.</text>
</comment>
<reference evidence="1" key="2">
    <citation type="submission" date="2021-04" db="EMBL/GenBank/DDBJ databases">
        <authorList>
            <person name="Gilroy R."/>
        </authorList>
    </citation>
    <scope>NUCLEOTIDE SEQUENCE</scope>
    <source>
        <strain evidence="1">378</strain>
    </source>
</reference>
<gene>
    <name evidence="1" type="ORF">H9847_07935</name>
</gene>
<dbReference type="PANTHER" id="PTHR36436">
    <property type="entry name" value="SLL5081 PROTEIN"/>
    <property type="match status" value="1"/>
</dbReference>
<dbReference type="InterPro" id="IPR015315">
    <property type="entry name" value="DUF1963"/>
</dbReference>
<name>A0A948THC2_9GAMM</name>
<dbReference type="Proteomes" id="UP000733611">
    <property type="component" value="Unassembled WGS sequence"/>
</dbReference>
<dbReference type="SUPFAM" id="SSF103032">
    <property type="entry name" value="Hypothetical protein YwqG"/>
    <property type="match status" value="1"/>
</dbReference>
<proteinExistence type="predicted"/>
<dbReference type="PANTHER" id="PTHR36436:SF6">
    <property type="entry name" value="SLL5081 PROTEIN"/>
    <property type="match status" value="1"/>
</dbReference>
<dbReference type="AlphaFoldDB" id="A0A948THC2"/>
<reference evidence="1" key="1">
    <citation type="journal article" date="2021" name="PeerJ">
        <title>Extensive microbial diversity within the chicken gut microbiome revealed by metagenomics and culture.</title>
        <authorList>
            <person name="Gilroy R."/>
            <person name="Ravi A."/>
            <person name="Getino M."/>
            <person name="Pursley I."/>
            <person name="Horton D.L."/>
            <person name="Alikhan N.F."/>
            <person name="Baker D."/>
            <person name="Gharbi K."/>
            <person name="Hall N."/>
            <person name="Watson M."/>
            <person name="Adriaenssens E.M."/>
            <person name="Foster-Nyarko E."/>
            <person name="Jarju S."/>
            <person name="Secka A."/>
            <person name="Antonio M."/>
            <person name="Oren A."/>
            <person name="Chaudhuri R.R."/>
            <person name="La Ragione R."/>
            <person name="Hildebrand F."/>
            <person name="Pallen M.J."/>
        </authorList>
    </citation>
    <scope>NUCLEOTIDE SEQUENCE</scope>
    <source>
        <strain evidence="1">378</strain>
    </source>
</reference>
<dbReference type="InterPro" id="IPR035948">
    <property type="entry name" value="YwqG-like_sf"/>
</dbReference>